<dbReference type="Pfam" id="PF15460">
    <property type="entry name" value="SAS4"/>
    <property type="match status" value="1"/>
</dbReference>
<proteinExistence type="predicted"/>
<gene>
    <name evidence="3" type="ORF">VTK73DRAFT_7684</name>
</gene>
<feature type="region of interest" description="Disordered" evidence="1">
    <location>
        <begin position="1"/>
        <end position="153"/>
    </location>
</feature>
<evidence type="ECO:0000259" key="2">
    <source>
        <dbReference type="Pfam" id="PF15460"/>
    </source>
</evidence>
<organism evidence="3 4">
    <name type="scientific">Phialemonium thermophilum</name>
    <dbReference type="NCBI Taxonomy" id="223376"/>
    <lineage>
        <taxon>Eukaryota</taxon>
        <taxon>Fungi</taxon>
        <taxon>Dikarya</taxon>
        <taxon>Ascomycota</taxon>
        <taxon>Pezizomycotina</taxon>
        <taxon>Sordariomycetes</taxon>
        <taxon>Sordariomycetidae</taxon>
        <taxon>Cephalothecales</taxon>
        <taxon>Cephalothecaceae</taxon>
        <taxon>Phialemonium</taxon>
    </lineage>
</organism>
<evidence type="ECO:0000313" key="3">
    <source>
        <dbReference type="EMBL" id="KAL1878603.1"/>
    </source>
</evidence>
<feature type="compositionally biased region" description="Basic and acidic residues" evidence="1">
    <location>
        <begin position="383"/>
        <end position="408"/>
    </location>
</feature>
<dbReference type="InterPro" id="IPR029184">
    <property type="entry name" value="Sas4_dom"/>
</dbReference>
<protein>
    <recommendedName>
        <fullName evidence="2">Something about silencing protein 4 domain-containing protein</fullName>
    </recommendedName>
</protein>
<feature type="domain" description="Something about silencing protein 4" evidence="2">
    <location>
        <begin position="289"/>
        <end position="384"/>
    </location>
</feature>
<feature type="compositionally biased region" description="Basic and acidic residues" evidence="1">
    <location>
        <begin position="1"/>
        <end position="10"/>
    </location>
</feature>
<feature type="compositionally biased region" description="Polar residues" evidence="1">
    <location>
        <begin position="31"/>
        <end position="42"/>
    </location>
</feature>
<accession>A0ABR3XRH9</accession>
<dbReference type="PANTHER" id="PTHR38422:SF1">
    <property type="entry name" value="SOMETHING ABOUT SILENCING PROTEIN 4"/>
    <property type="match status" value="1"/>
</dbReference>
<reference evidence="3 4" key="1">
    <citation type="journal article" date="2024" name="Commun. Biol.">
        <title>Comparative genomic analysis of thermophilic fungi reveals convergent evolutionary adaptations and gene losses.</title>
        <authorList>
            <person name="Steindorff A.S."/>
            <person name="Aguilar-Pontes M.V."/>
            <person name="Robinson A.J."/>
            <person name="Andreopoulos B."/>
            <person name="LaButti K."/>
            <person name="Kuo A."/>
            <person name="Mondo S."/>
            <person name="Riley R."/>
            <person name="Otillar R."/>
            <person name="Haridas S."/>
            <person name="Lipzen A."/>
            <person name="Grimwood J."/>
            <person name="Schmutz J."/>
            <person name="Clum A."/>
            <person name="Reid I.D."/>
            <person name="Moisan M.C."/>
            <person name="Butler G."/>
            <person name="Nguyen T.T.M."/>
            <person name="Dewar K."/>
            <person name="Conant G."/>
            <person name="Drula E."/>
            <person name="Henrissat B."/>
            <person name="Hansel C."/>
            <person name="Singer S."/>
            <person name="Hutchinson M.I."/>
            <person name="de Vries R.P."/>
            <person name="Natvig D.O."/>
            <person name="Powell A.J."/>
            <person name="Tsang A."/>
            <person name="Grigoriev I.V."/>
        </authorList>
    </citation>
    <scope>NUCLEOTIDE SEQUENCE [LARGE SCALE GENOMIC DNA]</scope>
    <source>
        <strain evidence="3 4">ATCC 24622</strain>
    </source>
</reference>
<feature type="compositionally biased region" description="Acidic residues" evidence="1">
    <location>
        <begin position="409"/>
        <end position="430"/>
    </location>
</feature>
<dbReference type="EMBL" id="JAZHXJ010000050">
    <property type="protein sequence ID" value="KAL1878603.1"/>
    <property type="molecule type" value="Genomic_DNA"/>
</dbReference>
<feature type="compositionally biased region" description="Polar residues" evidence="1">
    <location>
        <begin position="81"/>
        <end position="90"/>
    </location>
</feature>
<evidence type="ECO:0000313" key="4">
    <source>
        <dbReference type="Proteomes" id="UP001586593"/>
    </source>
</evidence>
<feature type="compositionally biased region" description="Polar residues" evidence="1">
    <location>
        <begin position="113"/>
        <end position="130"/>
    </location>
</feature>
<keyword evidence="4" id="KW-1185">Reference proteome</keyword>
<dbReference type="Proteomes" id="UP001586593">
    <property type="component" value="Unassembled WGS sequence"/>
</dbReference>
<dbReference type="InterPro" id="IPR038988">
    <property type="entry name" value="Sas4"/>
</dbReference>
<feature type="region of interest" description="Disordered" evidence="1">
    <location>
        <begin position="383"/>
        <end position="473"/>
    </location>
</feature>
<sequence>MATTRRADGIRRHRYQFATTSTRSHSKNLNHNRNSVIPTVSTRTKRYPPPPDHEIEPFKNKKRKITVEIPSNPPIQRTEPSRASTQAVRSQNDRRRQRSPAHAPTWPEDSEVAANQTASIKHQSRQSSTVGPALPQPRNAAEQPPKPKGKAPALKHELKCLDPRQRTKEVLQQNGRKLRSQEATRFKSELSAYFPDYDEVIGNDPKEQHILNLDTPIVVIDSHQPPIHPGPPTTLDSGAQNGRIDTGQAAQGQYPVRSYPDDLFTELFDTQRIDLSFLETRSKDKALQDPLPDTLFEPSHKKAERLERSIRNLEKGRAQHEKDQIVRLLDGLQGHDWLRVMGVSGITESKKKTFEPAREHFIKGCQAILRKFRKWAAEEKRRKLEKDRALAEAEVEAERVVEGEPDREQEQEEDEEEEEDEGEEEEQEGSTDEKVSEDGQGSGRSNGEEERSRSTSAGGDQNSIPDSDVSPNYSDVDAYIAKQLREEAMAAAKINARKVNPVQAPPQDFTSFFQKRYQRDAALSKGRRRGRTVLAWGHPVPEVAEGDFELPCELRDCDTLRSQARRRRKDRRGRR</sequence>
<evidence type="ECO:0000256" key="1">
    <source>
        <dbReference type="SAM" id="MobiDB-lite"/>
    </source>
</evidence>
<dbReference type="PANTHER" id="PTHR38422">
    <property type="entry name" value="SOMETHING ABOUT SILENCING PROTEIN 4"/>
    <property type="match status" value="1"/>
</dbReference>
<feature type="compositionally biased region" description="Polar residues" evidence="1">
    <location>
        <begin position="454"/>
        <end position="473"/>
    </location>
</feature>
<comment type="caution">
    <text evidence="3">The sequence shown here is derived from an EMBL/GenBank/DDBJ whole genome shotgun (WGS) entry which is preliminary data.</text>
</comment>
<name>A0ABR3XRH9_9PEZI</name>